<gene>
    <name evidence="1" type="ORF">AGR2A_Lc90006</name>
</gene>
<dbReference type="Proteomes" id="UP000191933">
    <property type="component" value="Unassembled WGS sequence"/>
</dbReference>
<reference evidence="1 2" key="1">
    <citation type="submission" date="2016-01" db="EMBL/GenBank/DDBJ databases">
        <authorList>
            <person name="Regsiter A."/>
            <person name="william w."/>
        </authorList>
    </citation>
    <scope>NUCLEOTIDE SEQUENCE [LARGE SCALE GENOMIC DNA]</scope>
    <source>
        <strain evidence="1 2">CFBP 5494</strain>
    </source>
</reference>
<proteinExistence type="predicted"/>
<dbReference type="AlphaFoldDB" id="A0A9W5B5U7"/>
<accession>A0A9W5B5U7</accession>
<protein>
    <submittedName>
        <fullName evidence="1">Uncharacterized protein</fullName>
    </submittedName>
</protein>
<evidence type="ECO:0000313" key="1">
    <source>
        <dbReference type="EMBL" id="CUX00424.1"/>
    </source>
</evidence>
<evidence type="ECO:0000313" key="2">
    <source>
        <dbReference type="Proteomes" id="UP000191933"/>
    </source>
</evidence>
<organism evidence="1 2">
    <name type="scientific">Agrobacterium genomosp. 2 str. CFBP 5494</name>
    <dbReference type="NCBI Taxonomy" id="1183436"/>
    <lineage>
        <taxon>Bacteria</taxon>
        <taxon>Pseudomonadati</taxon>
        <taxon>Pseudomonadota</taxon>
        <taxon>Alphaproteobacteria</taxon>
        <taxon>Hyphomicrobiales</taxon>
        <taxon>Rhizobiaceae</taxon>
        <taxon>Rhizobium/Agrobacterium group</taxon>
        <taxon>Agrobacterium</taxon>
        <taxon>Agrobacterium tumefaciens complex</taxon>
    </lineage>
</organism>
<keyword evidence="2" id="KW-1185">Reference proteome</keyword>
<name>A0A9W5B5U7_9HYPH</name>
<comment type="caution">
    <text evidence="1">The sequence shown here is derived from an EMBL/GenBank/DDBJ whole genome shotgun (WGS) entry which is preliminary data.</text>
</comment>
<dbReference type="EMBL" id="FBVY01000038">
    <property type="protein sequence ID" value="CUX00424.1"/>
    <property type="molecule type" value="Genomic_DNA"/>
</dbReference>
<sequence length="73" mass="7813">MAVFVARRFSTALMLIDATSLLGRSARGNVPFLPDNGLFSALIAAIKPETPMRVAGFGNSRTGIPLNPGQRFH</sequence>